<evidence type="ECO:0000313" key="3">
    <source>
        <dbReference type="Proteomes" id="UP000274922"/>
    </source>
</evidence>
<sequence length="442" mass="47961">MADAQALGGDDTLALGHLAELIQLLETSRNALTQLLQTVHQTPPDVPLEVSASDGVLGRDGESDGGDGDDGDNDGDNDGDDDGDGGDPGDARPRKRRARVTLGLEDRKAWIAVAMHDTMDRLTAFGRKNQLGSLWRYPREAYAETTADAIGDAAADDIADGHVDTSTAAPPLPPGLKRVREAATRLAARPMQLPLRREQIAEQMAQLIARTQAKINASNVNEFVDARAPLFRRGADGRVVRVPHGGGDGLGRTGPADAGITSRVHPAQIDRHLQMQLSVVVNAGGPLARSTQRLDPTHDGPGPGAAQPLPTYFPSGLPAHALQERMAAVQQHLNLHFAPQAMPRDLYERVKALEDRLVELEQVYPEWAAFHFVQPNVPATYHPSSYIQRTRPTDPASERVRHALVQRQARARRDAYMQDIDRRVDALLAASTTAHKPQKPRP</sequence>
<dbReference type="Proteomes" id="UP000274922">
    <property type="component" value="Unassembled WGS sequence"/>
</dbReference>
<organism evidence="2 3">
    <name type="scientific">Caulochytrium protostelioides</name>
    <dbReference type="NCBI Taxonomy" id="1555241"/>
    <lineage>
        <taxon>Eukaryota</taxon>
        <taxon>Fungi</taxon>
        <taxon>Fungi incertae sedis</taxon>
        <taxon>Chytridiomycota</taxon>
        <taxon>Chytridiomycota incertae sedis</taxon>
        <taxon>Chytridiomycetes</taxon>
        <taxon>Caulochytriales</taxon>
        <taxon>Caulochytriaceae</taxon>
        <taxon>Caulochytrium</taxon>
    </lineage>
</organism>
<feature type="region of interest" description="Disordered" evidence="1">
    <location>
        <begin position="43"/>
        <end position="99"/>
    </location>
</feature>
<evidence type="ECO:0000313" key="2">
    <source>
        <dbReference type="EMBL" id="RKP02567.1"/>
    </source>
</evidence>
<name>A0A4P9XB01_9FUNG</name>
<dbReference type="AlphaFoldDB" id="A0A4P9XB01"/>
<accession>A0A4P9XB01</accession>
<gene>
    <name evidence="2" type="ORF">CXG81DRAFT_24780</name>
</gene>
<protein>
    <submittedName>
        <fullName evidence="2">Uncharacterized protein</fullName>
    </submittedName>
</protein>
<dbReference type="STRING" id="1555241.A0A4P9XB01"/>
<dbReference type="OrthoDB" id="5531344at2759"/>
<dbReference type="EMBL" id="ML014140">
    <property type="protein sequence ID" value="RKP02567.1"/>
    <property type="molecule type" value="Genomic_DNA"/>
</dbReference>
<reference evidence="3" key="1">
    <citation type="journal article" date="2018" name="Nat. Microbiol.">
        <title>Leveraging single-cell genomics to expand the fungal tree of life.</title>
        <authorList>
            <person name="Ahrendt S.R."/>
            <person name="Quandt C.A."/>
            <person name="Ciobanu D."/>
            <person name="Clum A."/>
            <person name="Salamov A."/>
            <person name="Andreopoulos B."/>
            <person name="Cheng J.F."/>
            <person name="Woyke T."/>
            <person name="Pelin A."/>
            <person name="Henrissat B."/>
            <person name="Reynolds N.K."/>
            <person name="Benny G.L."/>
            <person name="Smith M.E."/>
            <person name="James T.Y."/>
            <person name="Grigoriev I.V."/>
        </authorList>
    </citation>
    <scope>NUCLEOTIDE SEQUENCE [LARGE SCALE GENOMIC DNA]</scope>
    <source>
        <strain evidence="3">ATCC 52028</strain>
    </source>
</reference>
<feature type="region of interest" description="Disordered" evidence="1">
    <location>
        <begin position="290"/>
        <end position="310"/>
    </location>
</feature>
<keyword evidence="3" id="KW-1185">Reference proteome</keyword>
<proteinExistence type="predicted"/>
<evidence type="ECO:0000256" key="1">
    <source>
        <dbReference type="SAM" id="MobiDB-lite"/>
    </source>
</evidence>
<feature type="compositionally biased region" description="Acidic residues" evidence="1">
    <location>
        <begin position="63"/>
        <end position="87"/>
    </location>
</feature>